<accession>A0A397I796</accession>
<evidence type="ECO:0000256" key="1">
    <source>
        <dbReference type="SAM" id="MobiDB-lite"/>
    </source>
</evidence>
<sequence>MKIEILIITIIIIVTIAINVVIVITVIENSTILDLVIASNELGLDKLVEHLQIYLVNNYASWLRLEFARIYQQIELWKEYFKLDLSYVNKIKARCAIISLDPRKEKKEREEIESYNMENDRREY</sequence>
<keyword evidence="2" id="KW-0472">Membrane</keyword>
<evidence type="ECO:0000313" key="3">
    <source>
        <dbReference type="EMBL" id="RHZ71609.1"/>
    </source>
</evidence>
<evidence type="ECO:0000313" key="4">
    <source>
        <dbReference type="Proteomes" id="UP000266861"/>
    </source>
</evidence>
<keyword evidence="2" id="KW-0812">Transmembrane</keyword>
<feature type="transmembrane region" description="Helical" evidence="2">
    <location>
        <begin position="6"/>
        <end position="27"/>
    </location>
</feature>
<comment type="caution">
    <text evidence="3">The sequence shown here is derived from an EMBL/GenBank/DDBJ whole genome shotgun (WGS) entry which is preliminary data.</text>
</comment>
<evidence type="ECO:0000256" key="2">
    <source>
        <dbReference type="SAM" id="Phobius"/>
    </source>
</evidence>
<name>A0A397I796_9GLOM</name>
<keyword evidence="2" id="KW-1133">Transmembrane helix</keyword>
<dbReference type="Proteomes" id="UP000266861">
    <property type="component" value="Unassembled WGS sequence"/>
</dbReference>
<protein>
    <submittedName>
        <fullName evidence="3">Uncharacterized protein</fullName>
    </submittedName>
</protein>
<organism evidence="3 4">
    <name type="scientific">Diversispora epigaea</name>
    <dbReference type="NCBI Taxonomy" id="1348612"/>
    <lineage>
        <taxon>Eukaryota</taxon>
        <taxon>Fungi</taxon>
        <taxon>Fungi incertae sedis</taxon>
        <taxon>Mucoromycota</taxon>
        <taxon>Glomeromycotina</taxon>
        <taxon>Glomeromycetes</taxon>
        <taxon>Diversisporales</taxon>
        <taxon>Diversisporaceae</taxon>
        <taxon>Diversispora</taxon>
    </lineage>
</organism>
<keyword evidence="4" id="KW-1185">Reference proteome</keyword>
<dbReference type="AlphaFoldDB" id="A0A397I796"/>
<dbReference type="OrthoDB" id="28112at2759"/>
<feature type="region of interest" description="Disordered" evidence="1">
    <location>
        <begin position="105"/>
        <end position="124"/>
    </location>
</feature>
<gene>
    <name evidence="3" type="ORF">Glove_256g172</name>
</gene>
<reference evidence="3 4" key="1">
    <citation type="submission" date="2018-08" db="EMBL/GenBank/DDBJ databases">
        <title>Genome and evolution of the arbuscular mycorrhizal fungus Diversispora epigaea (formerly Glomus versiforme) and its bacterial endosymbionts.</title>
        <authorList>
            <person name="Sun X."/>
            <person name="Fei Z."/>
            <person name="Harrison M."/>
        </authorList>
    </citation>
    <scope>NUCLEOTIDE SEQUENCE [LARGE SCALE GENOMIC DNA]</scope>
    <source>
        <strain evidence="3 4">IT104</strain>
    </source>
</reference>
<proteinExistence type="predicted"/>
<dbReference type="EMBL" id="PQFF01000234">
    <property type="protein sequence ID" value="RHZ71609.1"/>
    <property type="molecule type" value="Genomic_DNA"/>
</dbReference>